<dbReference type="RefSeq" id="WP_188391346.1">
    <property type="nucleotide sequence ID" value="NZ_BMEV01000014.1"/>
</dbReference>
<dbReference type="InterPro" id="IPR052529">
    <property type="entry name" value="Bact_Transport_Assoc"/>
</dbReference>
<comment type="caution">
    <text evidence="3">The sequence shown here is derived from an EMBL/GenBank/DDBJ whole genome shotgun (WGS) entry which is preliminary data.</text>
</comment>
<keyword evidence="1" id="KW-0812">Transmembrane</keyword>
<protein>
    <recommendedName>
        <fullName evidence="2">DUF418 domain-containing protein</fullName>
    </recommendedName>
</protein>
<keyword evidence="1" id="KW-1133">Transmembrane helix</keyword>
<feature type="transmembrane region" description="Helical" evidence="1">
    <location>
        <begin position="207"/>
        <end position="225"/>
    </location>
</feature>
<feature type="transmembrane region" description="Helical" evidence="1">
    <location>
        <begin position="122"/>
        <end position="140"/>
    </location>
</feature>
<feature type="transmembrane region" description="Helical" evidence="1">
    <location>
        <begin position="95"/>
        <end position="116"/>
    </location>
</feature>
<sequence>MQQVAPISEKHRLPWIDAARGIAIFGIFIVNIGAFSAPYFLYGGENEAWTRPIDNGTLAIIDMFFQASFYTQFSLLFGFGVQIMKERLAEKERNVYRLLIRRFLLLAVFGIIHAFMLWHGDILLTYGIIGIILLLLLPLHTRTLIRIAAVILGGNVLIISMLYYSAREYLHFSNTYMINDAIVNYRSNDLRNILAQNYTDWQFANGSISFLLIILIVLPLFLFGVSLARKGWLHNPIKYGRILRKWWFISFVGFIAFKIIPYLFGNPLWFSYIQDNVGGSFSALFYIISVTLFANTPIGRKMLKPFIYVGRMSLSNYIFQSLFGFFFFYGIGFGFYHAISPLPLAAVAIVVFTAQAFFSKWWLSRFYYGPLEWVWRTFTYMKKQPFIRS</sequence>
<dbReference type="PANTHER" id="PTHR30590">
    <property type="entry name" value="INNER MEMBRANE PROTEIN"/>
    <property type="match status" value="1"/>
</dbReference>
<feature type="domain" description="DUF418" evidence="2">
    <location>
        <begin position="227"/>
        <end position="382"/>
    </location>
</feature>
<name>A0A8J2ZQ50_9BACI</name>
<dbReference type="InterPro" id="IPR007349">
    <property type="entry name" value="DUF418"/>
</dbReference>
<dbReference type="PANTHER" id="PTHR30590:SF2">
    <property type="entry name" value="INNER MEMBRANE PROTEIN"/>
    <property type="match status" value="1"/>
</dbReference>
<feature type="transmembrane region" description="Helical" evidence="1">
    <location>
        <begin position="63"/>
        <end position="83"/>
    </location>
</feature>
<feature type="transmembrane region" description="Helical" evidence="1">
    <location>
        <begin position="317"/>
        <end position="336"/>
    </location>
</feature>
<keyword evidence="1" id="KW-0472">Membrane</keyword>
<dbReference type="AlphaFoldDB" id="A0A8J2ZQ50"/>
<dbReference type="EMBL" id="BMEV01000014">
    <property type="protein sequence ID" value="GGH73119.1"/>
    <property type="molecule type" value="Genomic_DNA"/>
</dbReference>
<feature type="transmembrane region" description="Helical" evidence="1">
    <location>
        <begin position="246"/>
        <end position="265"/>
    </location>
</feature>
<feature type="transmembrane region" description="Helical" evidence="1">
    <location>
        <begin position="277"/>
        <end position="296"/>
    </location>
</feature>
<dbReference type="Pfam" id="PF04235">
    <property type="entry name" value="DUF418"/>
    <property type="match status" value="1"/>
</dbReference>
<reference evidence="3" key="2">
    <citation type="submission" date="2020-09" db="EMBL/GenBank/DDBJ databases">
        <authorList>
            <person name="Sun Q."/>
            <person name="Zhou Y."/>
        </authorList>
    </citation>
    <scope>NUCLEOTIDE SEQUENCE</scope>
    <source>
        <strain evidence="3">CGMCC 1.12360</strain>
    </source>
</reference>
<evidence type="ECO:0000256" key="1">
    <source>
        <dbReference type="SAM" id="Phobius"/>
    </source>
</evidence>
<feature type="transmembrane region" description="Helical" evidence="1">
    <location>
        <begin position="147"/>
        <end position="166"/>
    </location>
</feature>
<gene>
    <name evidence="3" type="primary">yxaH</name>
    <name evidence="3" type="ORF">GCM10010978_10670</name>
</gene>
<feature type="transmembrane region" description="Helical" evidence="1">
    <location>
        <begin position="342"/>
        <end position="363"/>
    </location>
</feature>
<reference evidence="3" key="1">
    <citation type="journal article" date="2014" name="Int. J. Syst. Evol. Microbiol.">
        <title>Complete genome sequence of Corynebacterium casei LMG S-19264T (=DSM 44701T), isolated from a smear-ripened cheese.</title>
        <authorList>
            <consortium name="US DOE Joint Genome Institute (JGI-PGF)"/>
            <person name="Walter F."/>
            <person name="Albersmeier A."/>
            <person name="Kalinowski J."/>
            <person name="Ruckert C."/>
        </authorList>
    </citation>
    <scope>NUCLEOTIDE SEQUENCE</scope>
    <source>
        <strain evidence="3">CGMCC 1.12360</strain>
    </source>
</reference>
<accession>A0A8J2ZQ50</accession>
<evidence type="ECO:0000313" key="3">
    <source>
        <dbReference type="EMBL" id="GGH73119.1"/>
    </source>
</evidence>
<keyword evidence="4" id="KW-1185">Reference proteome</keyword>
<organism evidence="3 4">
    <name type="scientific">Compostibacillus humi</name>
    <dbReference type="NCBI Taxonomy" id="1245525"/>
    <lineage>
        <taxon>Bacteria</taxon>
        <taxon>Bacillati</taxon>
        <taxon>Bacillota</taxon>
        <taxon>Bacilli</taxon>
        <taxon>Bacillales</taxon>
        <taxon>Bacillaceae</taxon>
        <taxon>Compostibacillus</taxon>
    </lineage>
</organism>
<evidence type="ECO:0000313" key="4">
    <source>
        <dbReference type="Proteomes" id="UP000602050"/>
    </source>
</evidence>
<feature type="transmembrane region" description="Helical" evidence="1">
    <location>
        <begin position="21"/>
        <end position="43"/>
    </location>
</feature>
<dbReference type="Proteomes" id="UP000602050">
    <property type="component" value="Unassembled WGS sequence"/>
</dbReference>
<proteinExistence type="predicted"/>
<evidence type="ECO:0000259" key="2">
    <source>
        <dbReference type="Pfam" id="PF04235"/>
    </source>
</evidence>